<proteinExistence type="predicted"/>
<dbReference type="PROSITE" id="PS51318">
    <property type="entry name" value="TAT"/>
    <property type="match status" value="1"/>
</dbReference>
<gene>
    <name evidence="1" type="ORF">A6X21_08300</name>
</gene>
<evidence type="ECO:0000313" key="1">
    <source>
        <dbReference type="EMBL" id="ODA29658.1"/>
    </source>
</evidence>
<reference evidence="1 2" key="1">
    <citation type="submission" date="2016-05" db="EMBL/GenBank/DDBJ databases">
        <title>Genomic and physiological characterization of Planctopirus sp. isolated from fresh water lake.</title>
        <authorList>
            <person name="Subhash Y."/>
            <person name="Ramana C."/>
        </authorList>
    </citation>
    <scope>NUCLEOTIDE SEQUENCE [LARGE SCALE GENOMIC DNA]</scope>
    <source>
        <strain evidence="1 2">JC280</strain>
    </source>
</reference>
<keyword evidence="2" id="KW-1185">Reference proteome</keyword>
<dbReference type="OrthoDB" id="127333at2"/>
<protein>
    <recommendedName>
        <fullName evidence="3">DUF1501 domain-containing protein</fullName>
    </recommendedName>
</protein>
<dbReference type="RefSeq" id="WP_068849551.1">
    <property type="nucleotide sequence ID" value="NZ_LYDR01000127.1"/>
</dbReference>
<comment type="caution">
    <text evidence="1">The sequence shown here is derived from an EMBL/GenBank/DDBJ whole genome shotgun (WGS) entry which is preliminary data.</text>
</comment>
<organism evidence="1 2">
    <name type="scientific">Planctopirus hydrillae</name>
    <dbReference type="NCBI Taxonomy" id="1841610"/>
    <lineage>
        <taxon>Bacteria</taxon>
        <taxon>Pseudomonadati</taxon>
        <taxon>Planctomycetota</taxon>
        <taxon>Planctomycetia</taxon>
        <taxon>Planctomycetales</taxon>
        <taxon>Planctomycetaceae</taxon>
        <taxon>Planctopirus</taxon>
    </lineage>
</organism>
<dbReference type="Proteomes" id="UP000094828">
    <property type="component" value="Unassembled WGS sequence"/>
</dbReference>
<sequence length="439" mass="47014">MSIFQPDGMSRRHFVRHLAATAATIPALEFISHVRANAAELKKNQKSCILMWMSGGPPTIDIWDLKPGSKNGGEFKPISTKGDLQISEHMPKTAQVMNHLSVVRAMSTREADHGRGTYFMHTGYVPNPTVVHPSFGSVVSYELGTKRKELEIPAFVSIGGGREGTGPGFLGMSNAPFVVDSNGGIRNADLNGVSASQLGRRLDMLGSVEEGFINSQRGESGQSHKEIYQKAVNLMTSKQMDAFKVAQESPETLARYSPTPNGNAMGGGMGGISGFGRGLLMARRLVESGVPFVEVDFGGWDLHNDVFNSLKNRMLPQLDAGISALVTDLKERGMLDNTVIVWMGEFGRTPRINQNTGRDHWAASWSTMIGGGGLRGGVAVGETDSDGIAVASGKSYLPGDIWATAAHALGIPLDTVHTSKRGRPMKIANGGTPIKELIS</sequence>
<dbReference type="SUPFAM" id="SSF53649">
    <property type="entry name" value="Alkaline phosphatase-like"/>
    <property type="match status" value="1"/>
</dbReference>
<dbReference type="PANTHER" id="PTHR43737:SF1">
    <property type="entry name" value="DUF1501 DOMAIN-CONTAINING PROTEIN"/>
    <property type="match status" value="1"/>
</dbReference>
<dbReference type="AlphaFoldDB" id="A0A1C3E8Q6"/>
<name>A0A1C3E8Q6_9PLAN</name>
<dbReference type="InterPro" id="IPR006311">
    <property type="entry name" value="TAT_signal"/>
</dbReference>
<dbReference type="InterPro" id="IPR017850">
    <property type="entry name" value="Alkaline_phosphatase_core_sf"/>
</dbReference>
<dbReference type="InterPro" id="IPR010869">
    <property type="entry name" value="DUF1501"/>
</dbReference>
<dbReference type="EMBL" id="LYDR01000127">
    <property type="protein sequence ID" value="ODA29658.1"/>
    <property type="molecule type" value="Genomic_DNA"/>
</dbReference>
<evidence type="ECO:0000313" key="2">
    <source>
        <dbReference type="Proteomes" id="UP000094828"/>
    </source>
</evidence>
<accession>A0A1C3E8Q6</accession>
<evidence type="ECO:0008006" key="3">
    <source>
        <dbReference type="Google" id="ProtNLM"/>
    </source>
</evidence>
<dbReference type="PANTHER" id="PTHR43737">
    <property type="entry name" value="BLL7424 PROTEIN"/>
    <property type="match status" value="1"/>
</dbReference>
<dbReference type="STRING" id="1841610.A6X21_08300"/>
<dbReference type="Pfam" id="PF07394">
    <property type="entry name" value="DUF1501"/>
    <property type="match status" value="1"/>
</dbReference>